<keyword evidence="6" id="KW-1185">Reference proteome</keyword>
<geneLocation type="plasmid" evidence="5 6">
    <name>pSMR1-3</name>
</geneLocation>
<dbReference type="GO" id="GO:0016853">
    <property type="term" value="F:isomerase activity"/>
    <property type="evidence" value="ECO:0007669"/>
    <property type="project" value="UniProtKB-KW"/>
</dbReference>
<dbReference type="AlphaFoldDB" id="A0A221K7M3"/>
<dbReference type="InterPro" id="IPR029017">
    <property type="entry name" value="Enolase-like_N"/>
</dbReference>
<evidence type="ECO:0000259" key="4">
    <source>
        <dbReference type="SMART" id="SM00922"/>
    </source>
</evidence>
<feature type="domain" description="Mandelate racemase/muconate lactonizing enzyme C-terminal" evidence="4">
    <location>
        <begin position="159"/>
        <end position="255"/>
    </location>
</feature>
<dbReference type="GO" id="GO:0000287">
    <property type="term" value="F:magnesium ion binding"/>
    <property type="evidence" value="ECO:0007669"/>
    <property type="project" value="TreeGrafter"/>
</dbReference>
<keyword evidence="5" id="KW-0614">Plasmid</keyword>
<sequence length="382" mass="41408">MSIFDKDLHSGLSVERIEIHVATVDLGGRVWNPMIKWTEKSNVFITLHASDGTVGIGECWCLDTRPDTLLAYLKTEVLPLMRATPLADLPALFASMRNRATLTTRHGLLESALSGLDLALWDIAAKRAGLPLWKTLNSNGTGKAPVYISGGIYGLNKTVDDLVKEMVGLEAQGFSCLKMKIGGQTEQLDTERVNAVLAALKSDTKLIIDSVYSYDFDSALRMYRTFDPARIEAFQSPLPPDDIPGMRRLVELGVPVMGIEAEYRPQIHSAMIRERSLRFLQVAPSAVGGPSRMKALVEELEGTGIGMSLEVSSSVVATLAAAHFAAAEGRVAHFEYHSIHQVLFEKIAAGGHRIEGSIMHLSDLPGLGMALAPGDAVTAFVQ</sequence>
<dbReference type="InterPro" id="IPR013341">
    <property type="entry name" value="Mandelate_racemase_N_dom"/>
</dbReference>
<dbReference type="OrthoDB" id="9802699at2"/>
<dbReference type="Gene3D" id="3.30.390.10">
    <property type="entry name" value="Enolase-like, N-terminal domain"/>
    <property type="match status" value="1"/>
</dbReference>
<dbReference type="GO" id="GO:0016836">
    <property type="term" value="F:hydro-lyase activity"/>
    <property type="evidence" value="ECO:0007669"/>
    <property type="project" value="TreeGrafter"/>
</dbReference>
<dbReference type="InterPro" id="IPR013342">
    <property type="entry name" value="Mandelate_racemase_C"/>
</dbReference>
<dbReference type="SUPFAM" id="SSF54826">
    <property type="entry name" value="Enolase N-terminal domain-like"/>
    <property type="match status" value="1"/>
</dbReference>
<dbReference type="PANTHER" id="PTHR13794">
    <property type="entry name" value="ENOLASE SUPERFAMILY, MANDELATE RACEMASE"/>
    <property type="match status" value="1"/>
</dbReference>
<evidence type="ECO:0000256" key="2">
    <source>
        <dbReference type="ARBA" id="ARBA00022723"/>
    </source>
</evidence>
<dbReference type="EMBL" id="CP022418">
    <property type="protein sequence ID" value="ASM75012.1"/>
    <property type="molecule type" value="Genomic_DNA"/>
</dbReference>
<evidence type="ECO:0000256" key="1">
    <source>
        <dbReference type="ARBA" id="ARBA00001946"/>
    </source>
</evidence>
<keyword evidence="3" id="KW-0460">Magnesium</keyword>
<dbReference type="InterPro" id="IPR029065">
    <property type="entry name" value="Enolase_C-like"/>
</dbReference>
<evidence type="ECO:0000313" key="5">
    <source>
        <dbReference type="EMBL" id="ASM75012.1"/>
    </source>
</evidence>
<dbReference type="GO" id="GO:0016052">
    <property type="term" value="P:carbohydrate catabolic process"/>
    <property type="evidence" value="ECO:0007669"/>
    <property type="project" value="TreeGrafter"/>
</dbReference>
<dbReference type="EC" id="5.5.1.25" evidence="5"/>
<dbReference type="PANTHER" id="PTHR13794:SF58">
    <property type="entry name" value="MITOCHONDRIAL ENOLASE SUPERFAMILY MEMBER 1"/>
    <property type="match status" value="1"/>
</dbReference>
<dbReference type="InterPro" id="IPR046945">
    <property type="entry name" value="RHMD-like"/>
</dbReference>
<dbReference type="KEGG" id="spse:SULPSESMR1_04286"/>
<keyword evidence="5" id="KW-0413">Isomerase</keyword>
<evidence type="ECO:0000313" key="6">
    <source>
        <dbReference type="Proteomes" id="UP000199754"/>
    </source>
</evidence>
<dbReference type="InterPro" id="IPR036849">
    <property type="entry name" value="Enolase-like_C_sf"/>
</dbReference>
<dbReference type="RefSeq" id="WP_089423034.1">
    <property type="nucleotide sequence ID" value="NZ_CP022418.1"/>
</dbReference>
<name>A0A221K7M3_9RHOB</name>
<gene>
    <name evidence="5" type="ORF">SULPSESMR1_04286</name>
</gene>
<evidence type="ECO:0000256" key="3">
    <source>
        <dbReference type="ARBA" id="ARBA00022842"/>
    </source>
</evidence>
<dbReference type="Gene3D" id="3.20.20.120">
    <property type="entry name" value="Enolase-like C-terminal domain"/>
    <property type="match status" value="1"/>
</dbReference>
<protein>
    <submittedName>
        <fullName evidence="5">3,6-anhydro-alpha-L-galactonate cycloisomerase</fullName>
        <ecNumber evidence="5">5.5.1.25</ecNumber>
    </submittedName>
</protein>
<dbReference type="Proteomes" id="UP000199754">
    <property type="component" value="Plasmid pSMR1-3"/>
</dbReference>
<accession>A0A221K7M3</accession>
<comment type="cofactor">
    <cofactor evidence="1">
        <name>Mg(2+)</name>
        <dbReference type="ChEBI" id="CHEBI:18420"/>
    </cofactor>
</comment>
<dbReference type="Pfam" id="PF13378">
    <property type="entry name" value="MR_MLE_C"/>
    <property type="match status" value="1"/>
</dbReference>
<dbReference type="Pfam" id="PF02746">
    <property type="entry name" value="MR_MLE_N"/>
    <property type="match status" value="1"/>
</dbReference>
<dbReference type="SUPFAM" id="SSF51604">
    <property type="entry name" value="Enolase C-terminal domain-like"/>
    <property type="match status" value="1"/>
</dbReference>
<dbReference type="SMART" id="SM00922">
    <property type="entry name" value="MR_MLE"/>
    <property type="match status" value="1"/>
</dbReference>
<reference evidence="5 6" key="1">
    <citation type="submission" date="2017-07" db="EMBL/GenBank/DDBJ databases">
        <title>Genome Sequence of Sulfitobacter pseudonitzschiae Strain SMR1 Isolated from a culture of the Diatom Skeletonema marinoi.</title>
        <authorList>
            <person name="Topel M."/>
            <person name="Pinder M.I.M."/>
            <person name="Johansson O.N."/>
            <person name="Kourtchenko O."/>
            <person name="Godhe A."/>
            <person name="Clarke A.K."/>
        </authorList>
    </citation>
    <scope>NUCLEOTIDE SEQUENCE [LARGE SCALE GENOMIC DNA]</scope>
    <source>
        <strain evidence="5 6">SMR1</strain>
        <plasmid evidence="5 6">pSMR1-3</plasmid>
    </source>
</reference>
<organism evidence="5 6">
    <name type="scientific">Pseudosulfitobacter pseudonitzschiae</name>
    <dbReference type="NCBI Taxonomy" id="1402135"/>
    <lineage>
        <taxon>Bacteria</taxon>
        <taxon>Pseudomonadati</taxon>
        <taxon>Pseudomonadota</taxon>
        <taxon>Alphaproteobacteria</taxon>
        <taxon>Rhodobacterales</taxon>
        <taxon>Roseobacteraceae</taxon>
        <taxon>Pseudosulfitobacter</taxon>
    </lineage>
</organism>
<keyword evidence="2" id="KW-0479">Metal-binding</keyword>
<proteinExistence type="predicted"/>